<proteinExistence type="predicted"/>
<evidence type="ECO:0000313" key="2">
    <source>
        <dbReference type="EnsemblPlants" id="cds.evm.model.09.1267"/>
    </source>
</evidence>
<organism evidence="2 3">
    <name type="scientific">Cannabis sativa</name>
    <name type="common">Hemp</name>
    <name type="synonym">Marijuana</name>
    <dbReference type="NCBI Taxonomy" id="3483"/>
    <lineage>
        <taxon>Eukaryota</taxon>
        <taxon>Viridiplantae</taxon>
        <taxon>Streptophyta</taxon>
        <taxon>Embryophyta</taxon>
        <taxon>Tracheophyta</taxon>
        <taxon>Spermatophyta</taxon>
        <taxon>Magnoliopsida</taxon>
        <taxon>eudicotyledons</taxon>
        <taxon>Gunneridae</taxon>
        <taxon>Pentapetalae</taxon>
        <taxon>rosids</taxon>
        <taxon>fabids</taxon>
        <taxon>Rosales</taxon>
        <taxon>Cannabaceae</taxon>
        <taxon>Cannabis</taxon>
    </lineage>
</organism>
<reference evidence="2" key="2">
    <citation type="submission" date="2021-03" db="UniProtKB">
        <authorList>
            <consortium name="EnsemblPlants"/>
        </authorList>
    </citation>
    <scope>IDENTIFICATION</scope>
</reference>
<dbReference type="EnsemblPlants" id="evm.model.09.1267">
    <property type="protein sequence ID" value="cds.evm.model.09.1267"/>
    <property type="gene ID" value="evm.TU.09.1267"/>
</dbReference>
<dbReference type="EMBL" id="UZAU01000765">
    <property type="status" value="NOT_ANNOTATED_CDS"/>
    <property type="molecule type" value="Genomic_DNA"/>
</dbReference>
<keyword evidence="3" id="KW-1185">Reference proteome</keyword>
<sequence>MSADIASYHGGDGGDLDPSDSSKVLSTCEAAPSPKRKGRVVAINIPLETRRRGNQGPLPLTLDPATENIVGLENQALIR</sequence>
<dbReference type="Gramene" id="evm.model.09.1267">
    <property type="protein sequence ID" value="cds.evm.model.09.1267"/>
    <property type="gene ID" value="evm.TU.09.1267"/>
</dbReference>
<feature type="region of interest" description="Disordered" evidence="1">
    <location>
        <begin position="1"/>
        <end position="36"/>
    </location>
</feature>
<evidence type="ECO:0000313" key="3">
    <source>
        <dbReference type="Proteomes" id="UP000596661"/>
    </source>
</evidence>
<reference evidence="2" key="1">
    <citation type="submission" date="2018-11" db="EMBL/GenBank/DDBJ databases">
        <authorList>
            <person name="Grassa J C."/>
        </authorList>
    </citation>
    <scope>NUCLEOTIDE SEQUENCE [LARGE SCALE GENOMIC DNA]</scope>
</reference>
<protein>
    <submittedName>
        <fullName evidence="2">Uncharacterized protein</fullName>
    </submittedName>
</protein>
<evidence type="ECO:0000256" key="1">
    <source>
        <dbReference type="SAM" id="MobiDB-lite"/>
    </source>
</evidence>
<dbReference type="Proteomes" id="UP000596661">
    <property type="component" value="Chromosome 9"/>
</dbReference>
<accession>A0A803QDW6</accession>
<dbReference type="AlphaFoldDB" id="A0A803QDW6"/>
<name>A0A803QDW6_CANSA</name>